<accession>A0ABQ9GKR9</accession>
<protein>
    <submittedName>
        <fullName evidence="2">Uncharacterized protein</fullName>
    </submittedName>
</protein>
<gene>
    <name evidence="2" type="ORF">PR048_026236</name>
</gene>
<feature type="compositionally biased region" description="Basic and acidic residues" evidence="1">
    <location>
        <begin position="11"/>
        <end position="27"/>
    </location>
</feature>
<evidence type="ECO:0000313" key="3">
    <source>
        <dbReference type="Proteomes" id="UP001159363"/>
    </source>
</evidence>
<evidence type="ECO:0000313" key="2">
    <source>
        <dbReference type="EMBL" id="KAJ8872628.1"/>
    </source>
</evidence>
<dbReference type="EMBL" id="JARBHB010000011">
    <property type="protein sequence ID" value="KAJ8872628.1"/>
    <property type="molecule type" value="Genomic_DNA"/>
</dbReference>
<comment type="caution">
    <text evidence="2">The sequence shown here is derived from an EMBL/GenBank/DDBJ whole genome shotgun (WGS) entry which is preliminary data.</text>
</comment>
<feature type="region of interest" description="Disordered" evidence="1">
    <location>
        <begin position="1"/>
        <end position="31"/>
    </location>
</feature>
<feature type="region of interest" description="Disordered" evidence="1">
    <location>
        <begin position="384"/>
        <end position="420"/>
    </location>
</feature>
<keyword evidence="3" id="KW-1185">Reference proteome</keyword>
<dbReference type="Proteomes" id="UP001159363">
    <property type="component" value="Chromosome 10"/>
</dbReference>
<organism evidence="2 3">
    <name type="scientific">Dryococelus australis</name>
    <dbReference type="NCBI Taxonomy" id="614101"/>
    <lineage>
        <taxon>Eukaryota</taxon>
        <taxon>Metazoa</taxon>
        <taxon>Ecdysozoa</taxon>
        <taxon>Arthropoda</taxon>
        <taxon>Hexapoda</taxon>
        <taxon>Insecta</taxon>
        <taxon>Pterygota</taxon>
        <taxon>Neoptera</taxon>
        <taxon>Polyneoptera</taxon>
        <taxon>Phasmatodea</taxon>
        <taxon>Verophasmatodea</taxon>
        <taxon>Anareolatae</taxon>
        <taxon>Phasmatidae</taxon>
        <taxon>Eurycanthinae</taxon>
        <taxon>Dryococelus</taxon>
    </lineage>
</organism>
<evidence type="ECO:0000256" key="1">
    <source>
        <dbReference type="SAM" id="MobiDB-lite"/>
    </source>
</evidence>
<proteinExistence type="predicted"/>
<reference evidence="2 3" key="1">
    <citation type="submission" date="2023-02" db="EMBL/GenBank/DDBJ databases">
        <title>LHISI_Scaffold_Assembly.</title>
        <authorList>
            <person name="Stuart O.P."/>
            <person name="Cleave R."/>
            <person name="Magrath M.J.L."/>
            <person name="Mikheyev A.S."/>
        </authorList>
    </citation>
    <scope>NUCLEOTIDE SEQUENCE [LARGE SCALE GENOMIC DNA]</scope>
    <source>
        <strain evidence="2">Daus_M_001</strain>
        <tissue evidence="2">Leg muscle</tissue>
    </source>
</reference>
<feature type="compositionally biased region" description="Polar residues" evidence="1">
    <location>
        <begin position="408"/>
        <end position="420"/>
    </location>
</feature>
<name>A0ABQ9GKR9_9NEOP</name>
<sequence length="420" mass="47177">MEQRRNARAGEAGDPRENPPTRGDVRHASHLRKSGLRVGRHLYATSRYRTPVPATPGRWASTVARQEFWRPASVLDAENSADTTDTGVSHHSLAACLAPYTRTWRLPLHKLRYSRVPPLAINYPSHLTQFVPLRLRPHVRDFTLSQNRHWRQPVSDDAGHNPMVIEVKRQRSVLAIHFPGKTGQTQREFSLMKGAGGASSRSPTQERATFHFLGGISRVRVVVAWPHHTRKNIQRKYPTYIVVFVSRSTQFYFADLSHNMGWTQYCILNYVLSIINEPHIDDVASTHYKAHIVADTRSVTTRMSPSAKTRTYGTVDCGALSWSRFHAERSVKSRTCGLSPTLYRVHATARGAVVHRSDTMRELWEGVRGVGLNVSTTAGSLEMEKAAQGSRNRVGIGQTGTGHESAEQEQGMNRPSRNRA</sequence>